<keyword evidence="3" id="KW-1185">Reference proteome</keyword>
<protein>
    <submittedName>
        <fullName evidence="2">Uncharacterized protein</fullName>
    </submittedName>
</protein>
<dbReference type="KEGG" id="llu:AKJ09_11474"/>
<reference evidence="2 3" key="1">
    <citation type="submission" date="2015-08" db="EMBL/GenBank/DDBJ databases">
        <authorList>
            <person name="Babu N.S."/>
            <person name="Beckwith C.J."/>
            <person name="Beseler K.G."/>
            <person name="Brison A."/>
            <person name="Carone J.V."/>
            <person name="Caskin T.P."/>
            <person name="Diamond M."/>
            <person name="Durham M.E."/>
            <person name="Foxe J.M."/>
            <person name="Go M."/>
            <person name="Henderson B.A."/>
            <person name="Jones I.B."/>
            <person name="McGettigan J.A."/>
            <person name="Micheletti S.J."/>
            <person name="Nasrallah M.E."/>
            <person name="Ortiz D."/>
            <person name="Piller C.R."/>
            <person name="Privatt S.R."/>
            <person name="Schneider S.L."/>
            <person name="Sharp S."/>
            <person name="Smith T.C."/>
            <person name="Stanton J.D."/>
            <person name="Ullery H.E."/>
            <person name="Wilson R.J."/>
            <person name="Serrano M.G."/>
            <person name="Buck G."/>
            <person name="Lee V."/>
            <person name="Wang Y."/>
            <person name="Carvalho R."/>
            <person name="Voegtly L."/>
            <person name="Shi R."/>
            <person name="Duckworth R."/>
            <person name="Johnson A."/>
            <person name="Loviza R."/>
            <person name="Walstead R."/>
            <person name="Shah Z."/>
            <person name="Kiflezghi M."/>
            <person name="Wade K."/>
            <person name="Ball S.L."/>
            <person name="Bradley K.W."/>
            <person name="Asai D.J."/>
            <person name="Bowman C.A."/>
            <person name="Russell D.A."/>
            <person name="Pope W.H."/>
            <person name="Jacobs-Sera D."/>
            <person name="Hendrix R.W."/>
            <person name="Hatfull G.F."/>
        </authorList>
    </citation>
    <scope>NUCLEOTIDE SEQUENCE [LARGE SCALE GENOMIC DNA]</scope>
    <source>
        <strain evidence="2 3">DSM 27648</strain>
    </source>
</reference>
<proteinExistence type="predicted"/>
<evidence type="ECO:0000256" key="1">
    <source>
        <dbReference type="SAM" id="MobiDB-lite"/>
    </source>
</evidence>
<dbReference type="Proteomes" id="UP000064967">
    <property type="component" value="Chromosome"/>
</dbReference>
<evidence type="ECO:0000313" key="3">
    <source>
        <dbReference type="Proteomes" id="UP000064967"/>
    </source>
</evidence>
<accession>A0A0K1QGB9</accession>
<feature type="region of interest" description="Disordered" evidence="1">
    <location>
        <begin position="18"/>
        <end position="38"/>
    </location>
</feature>
<dbReference type="EMBL" id="CP012333">
    <property type="protein sequence ID" value="AKV04811.1"/>
    <property type="molecule type" value="Genomic_DNA"/>
</dbReference>
<evidence type="ECO:0000313" key="2">
    <source>
        <dbReference type="EMBL" id="AKV04811.1"/>
    </source>
</evidence>
<dbReference type="AlphaFoldDB" id="A0A0K1QGB9"/>
<organism evidence="2 3">
    <name type="scientific">Labilithrix luteola</name>
    <dbReference type="NCBI Taxonomy" id="1391654"/>
    <lineage>
        <taxon>Bacteria</taxon>
        <taxon>Pseudomonadati</taxon>
        <taxon>Myxococcota</taxon>
        <taxon>Polyangia</taxon>
        <taxon>Polyangiales</taxon>
        <taxon>Labilitrichaceae</taxon>
        <taxon>Labilithrix</taxon>
    </lineage>
</organism>
<sequence>MALVGALTAATLRRRLARRDARSRDSSDSKDALFRDVA</sequence>
<dbReference type="STRING" id="1391654.AKJ09_11474"/>
<gene>
    <name evidence="2" type="ORF">AKJ09_11474</name>
</gene>
<name>A0A0K1QGB9_9BACT</name>